<dbReference type="Pfam" id="PF04465">
    <property type="entry name" value="DUF499"/>
    <property type="match status" value="1"/>
</dbReference>
<evidence type="ECO:0000313" key="2">
    <source>
        <dbReference type="Proteomes" id="UP000003781"/>
    </source>
</evidence>
<proteinExistence type="predicted"/>
<protein>
    <submittedName>
        <fullName evidence="1">Uncharacterized protein</fullName>
    </submittedName>
</protein>
<dbReference type="Proteomes" id="UP000003781">
    <property type="component" value="Unassembled WGS sequence"/>
</dbReference>
<keyword evidence="2" id="KW-1185">Reference proteome</keyword>
<evidence type="ECO:0000313" key="1">
    <source>
        <dbReference type="EMBL" id="EAZ88906.1"/>
    </source>
</evidence>
<dbReference type="OrthoDB" id="9757917at2"/>
<name>A3IXB3_9CHRO</name>
<organism evidence="1 2">
    <name type="scientific">Crocosphaera chwakensis CCY0110</name>
    <dbReference type="NCBI Taxonomy" id="391612"/>
    <lineage>
        <taxon>Bacteria</taxon>
        <taxon>Bacillati</taxon>
        <taxon>Cyanobacteriota</taxon>
        <taxon>Cyanophyceae</taxon>
        <taxon>Oscillatoriophycideae</taxon>
        <taxon>Chroococcales</taxon>
        <taxon>Aphanothecaceae</taxon>
        <taxon>Crocosphaera</taxon>
        <taxon>Crocosphaera chwakensis</taxon>
    </lineage>
</organism>
<gene>
    <name evidence="1" type="ORF">CY0110_31940</name>
</gene>
<dbReference type="EMBL" id="AAXW01000062">
    <property type="protein sequence ID" value="EAZ88906.1"/>
    <property type="molecule type" value="Genomic_DNA"/>
</dbReference>
<dbReference type="AlphaFoldDB" id="A3IXB3"/>
<reference evidence="1 2" key="1">
    <citation type="submission" date="2007-03" db="EMBL/GenBank/DDBJ databases">
        <authorList>
            <person name="Stal L."/>
            <person name="Ferriera S."/>
            <person name="Johnson J."/>
            <person name="Kravitz S."/>
            <person name="Beeson K."/>
            <person name="Sutton G."/>
            <person name="Rogers Y.-H."/>
            <person name="Friedman R."/>
            <person name="Frazier M."/>
            <person name="Venter J.C."/>
        </authorList>
    </citation>
    <scope>NUCLEOTIDE SEQUENCE [LARGE SCALE GENOMIC DNA]</scope>
    <source>
        <strain evidence="1 2">CCY0110</strain>
    </source>
</reference>
<dbReference type="RefSeq" id="WP_008278019.1">
    <property type="nucleotide sequence ID" value="NZ_AAXW01000062.1"/>
</dbReference>
<dbReference type="eggNOG" id="COG1483">
    <property type="taxonomic scope" value="Bacteria"/>
</dbReference>
<accession>A3IXB3</accession>
<comment type="caution">
    <text evidence="1">The sequence shown here is derived from an EMBL/GenBank/DDBJ whole genome shotgun (WGS) entry which is preliminary data.</text>
</comment>
<dbReference type="InterPro" id="IPR007555">
    <property type="entry name" value="DUF499"/>
</dbReference>
<sequence>MLSSIFETCEPRAEILSGELTVDLFAAKLRLVVERKAPQVYQNSDIFFANTFATDGIKTLLKEVFSRLTGKSAGSPVIRLETSFGGGKTHDEIALWHICQQGRNITGLDRFVSVELLPTSPVQVAAVDGRDLDPINGIYHEDTGITTYTLWGEFAYQIGGIEGYQLLQASDQSGVSPGTSVMERLIQGKPTVIILDEIARYLSAAKGKAIKDSNLAKQVVNFLFSLMDLAAACNHLIFVYSLASSTDTFAAETIELQELIKASARQERVLTPSNDIEIYNIVKQRLFAAVDATTAEAISTEYLKAYRTTQVNLPDASKDANYAQAIAQSYPFHPELFSLLTKKIASIPEFQKTRGALRLFAQIVRHLWQTKPNWVYLIHTHHIPIGVDEDVTNDLTSRLQRSPMRSPIGADIYNANGREAYAQVQDQEWLLAGKPPFSTWVARTIFLHSLTQGISSGIRRAELNLSLLTPGVEIGFVGKVIDQLVSVAWYLDDDPVTNLSRFKEEPSINKIVTEEKEQVGRTEAKEDLRERRDSIFAKKFFTLISSPESPSDVDDRPDDIALCVIDFQEGTVNSSTDEPPSLVTQIFGNTGDAGKFRLFRNRLLFLVANKTQIEDAMDVAREYKAIKNILGSQTRLEDLSESQQKQLREREGKKNLDVRVALTNAYRHLFYPDSDPVKAPNGLKHYTLPSHETGNVKGKNNQQDVIFKALKDCQKIRSEEPLKPYAPAFILQKVWPVGLEYWTTKSLKETFAKDLGLRFLIEGEISLLRDTIRRGLLEGQWDLKVGSENLSEISPKKPHLYIKTEGQNLILPNTIEFSDRFILYRRGILQPPEPRTIELSAQVISGDKEKQVRVRWKAKEALTITLYQNNVEITGNFLPSDEYECQINQSTTFKVVADYGSGEIAEQETTVSLGGGKVRENGGSYATEGSVISIPMADYKPPTLSFDGTVDRTFNDFKDQCLDNKVQGVESLEVTVNSIMDYRKLGTSLSLLNRPFFTLNIEQTVTIQAQGQFVRLEYQGDNRGFMSFFNTINSLLNSPNAQATINLSLSFEFKDIVKFDGTEINMIHQALSRNPVERLNLTTKVTY</sequence>